<dbReference type="AlphaFoldDB" id="A0A6J1P5J3"/>
<keyword evidence="6 10" id="KW-1133">Transmembrane helix</keyword>
<keyword evidence="8 10" id="KW-0675">Receptor</keyword>
<feature type="transmembrane region" description="Helical" evidence="10">
    <location>
        <begin position="178"/>
        <end position="199"/>
    </location>
</feature>
<keyword evidence="3 10" id="KW-0716">Sensory transduction</keyword>
<dbReference type="KEGG" id="bany:112056807"/>
<reference evidence="12" key="2">
    <citation type="submission" date="2025-08" db="UniProtKB">
        <authorList>
            <consortium name="RefSeq"/>
        </authorList>
    </citation>
    <scope>IDENTIFICATION</scope>
</reference>
<protein>
    <recommendedName>
        <fullName evidence="10">Odorant receptor</fullName>
    </recommendedName>
</protein>
<evidence type="ECO:0000313" key="12">
    <source>
        <dbReference type="RefSeq" id="XP_023953061.2"/>
    </source>
</evidence>
<keyword evidence="5 10" id="KW-0552">Olfaction</keyword>
<evidence type="ECO:0000256" key="3">
    <source>
        <dbReference type="ARBA" id="ARBA00022606"/>
    </source>
</evidence>
<dbReference type="Proteomes" id="UP001652582">
    <property type="component" value="Chromosome 1"/>
</dbReference>
<dbReference type="RefSeq" id="XP_023953061.2">
    <property type="nucleotide sequence ID" value="XM_024097293.2"/>
</dbReference>
<evidence type="ECO:0000256" key="7">
    <source>
        <dbReference type="ARBA" id="ARBA00023136"/>
    </source>
</evidence>
<dbReference type="GeneID" id="112056807"/>
<dbReference type="GO" id="GO:0007165">
    <property type="term" value="P:signal transduction"/>
    <property type="evidence" value="ECO:0007669"/>
    <property type="project" value="UniProtKB-KW"/>
</dbReference>
<dbReference type="GO" id="GO:0004984">
    <property type="term" value="F:olfactory receptor activity"/>
    <property type="evidence" value="ECO:0007669"/>
    <property type="project" value="InterPro"/>
</dbReference>
<proteinExistence type="inferred from homology"/>
<keyword evidence="9 10" id="KW-0807">Transducer</keyword>
<dbReference type="PANTHER" id="PTHR21137:SF35">
    <property type="entry name" value="ODORANT RECEPTOR 19A-RELATED"/>
    <property type="match status" value="1"/>
</dbReference>
<evidence type="ECO:0000256" key="10">
    <source>
        <dbReference type="RuleBase" id="RU351113"/>
    </source>
</evidence>
<feature type="transmembrane region" description="Helical" evidence="10">
    <location>
        <begin position="305"/>
        <end position="325"/>
    </location>
</feature>
<evidence type="ECO:0000256" key="6">
    <source>
        <dbReference type="ARBA" id="ARBA00022989"/>
    </source>
</evidence>
<feature type="transmembrane region" description="Helical" evidence="10">
    <location>
        <begin position="43"/>
        <end position="62"/>
    </location>
</feature>
<dbReference type="PANTHER" id="PTHR21137">
    <property type="entry name" value="ODORANT RECEPTOR"/>
    <property type="match status" value="1"/>
</dbReference>
<evidence type="ECO:0000256" key="1">
    <source>
        <dbReference type="ARBA" id="ARBA00004651"/>
    </source>
</evidence>
<accession>A0A6J1P5J3</accession>
<evidence type="ECO:0000256" key="5">
    <source>
        <dbReference type="ARBA" id="ARBA00022725"/>
    </source>
</evidence>
<name>A0A6J1P5J3_BICAN</name>
<comment type="similarity">
    <text evidence="10">Belongs to the insect chemoreceptor superfamily. Heteromeric odorant receptor channel (TC 1.A.69) family.</text>
</comment>
<reference evidence="11" key="1">
    <citation type="submission" date="2025-05" db="UniProtKB">
        <authorList>
            <consortium name="RefSeq"/>
        </authorList>
    </citation>
    <scope>NUCLEOTIDE SEQUENCE [LARGE SCALE GENOMIC DNA]</scope>
</reference>
<dbReference type="GO" id="GO:0005549">
    <property type="term" value="F:odorant binding"/>
    <property type="evidence" value="ECO:0007669"/>
    <property type="project" value="InterPro"/>
</dbReference>
<feature type="transmembrane region" description="Helical" evidence="10">
    <location>
        <begin position="272"/>
        <end position="293"/>
    </location>
</feature>
<comment type="subcellular location">
    <subcellularLocation>
        <location evidence="1 10">Cell membrane</location>
        <topology evidence="1 10">Multi-pass membrane protein</topology>
    </subcellularLocation>
</comment>
<dbReference type="Pfam" id="PF02949">
    <property type="entry name" value="7tm_6"/>
    <property type="match status" value="1"/>
</dbReference>
<sequence length="400" mass="43753">MPDNSASAGPGSAPPPSACVALHVALLERAGYMRGAGAGRAHAAYRALVLALTGAYLLQEAAYAVRARRDLGELARVMFLLLCHVTALAKQLVLRADAARVLALVHSFDGSARGARGGRGARAAALERALAERARRFVCGYAGCAVLTCALWLLFALSRRARGLPVRFPFCTGVDTEPLPAFAAVLLYSFYVTTLVGIANTTMDAFMGTILYQCKTQLTILRYDLETLPERAAREVGDSGEGGREAALMRLFVECYHHYHKVTETAALFQEIFGGAILIQFGIGGWILCMAAYKLASLSALSIEFASMLLFLTCILTELFVYCYCGNELAVESDRIVWSVYAMSWEHTPPRFRRCLVLLMERARRPLRPAAGRVVPLSLDTFLKILKSSYTFYAVLRQTK</sequence>
<keyword evidence="4 10" id="KW-0812">Transmembrane</keyword>
<dbReference type="InterPro" id="IPR004117">
    <property type="entry name" value="7tm6_olfct_rcpt"/>
</dbReference>
<dbReference type="OrthoDB" id="8191658at2759"/>
<evidence type="ECO:0000256" key="4">
    <source>
        <dbReference type="ARBA" id="ARBA00022692"/>
    </source>
</evidence>
<evidence type="ECO:0000256" key="9">
    <source>
        <dbReference type="ARBA" id="ARBA00023224"/>
    </source>
</evidence>
<keyword evidence="2" id="KW-1003">Cell membrane</keyword>
<keyword evidence="7 10" id="KW-0472">Membrane</keyword>
<evidence type="ECO:0000313" key="11">
    <source>
        <dbReference type="Proteomes" id="UP001652582"/>
    </source>
</evidence>
<organism evidence="11 12">
    <name type="scientific">Bicyclus anynana</name>
    <name type="common">Squinting bush brown butterfly</name>
    <dbReference type="NCBI Taxonomy" id="110368"/>
    <lineage>
        <taxon>Eukaryota</taxon>
        <taxon>Metazoa</taxon>
        <taxon>Ecdysozoa</taxon>
        <taxon>Arthropoda</taxon>
        <taxon>Hexapoda</taxon>
        <taxon>Insecta</taxon>
        <taxon>Pterygota</taxon>
        <taxon>Neoptera</taxon>
        <taxon>Endopterygota</taxon>
        <taxon>Lepidoptera</taxon>
        <taxon>Glossata</taxon>
        <taxon>Ditrysia</taxon>
        <taxon>Papilionoidea</taxon>
        <taxon>Nymphalidae</taxon>
        <taxon>Satyrinae</taxon>
        <taxon>Satyrini</taxon>
        <taxon>Mycalesina</taxon>
        <taxon>Bicyclus</taxon>
    </lineage>
</organism>
<feature type="transmembrane region" description="Helical" evidence="10">
    <location>
        <begin position="138"/>
        <end position="158"/>
    </location>
</feature>
<keyword evidence="11" id="KW-1185">Reference proteome</keyword>
<dbReference type="GO" id="GO:0005886">
    <property type="term" value="C:plasma membrane"/>
    <property type="evidence" value="ECO:0007669"/>
    <property type="project" value="UniProtKB-SubCell"/>
</dbReference>
<gene>
    <name evidence="12" type="primary">LOC112056807</name>
</gene>
<evidence type="ECO:0000256" key="8">
    <source>
        <dbReference type="ARBA" id="ARBA00023170"/>
    </source>
</evidence>
<evidence type="ECO:0000256" key="2">
    <source>
        <dbReference type="ARBA" id="ARBA00022475"/>
    </source>
</evidence>
<comment type="caution">
    <text evidence="10">Lacks conserved residue(s) required for the propagation of feature annotation.</text>
</comment>